<proteinExistence type="predicted"/>
<organism evidence="1 2">
    <name type="scientific">Arthrobotrys conoides</name>
    <dbReference type="NCBI Taxonomy" id="74498"/>
    <lineage>
        <taxon>Eukaryota</taxon>
        <taxon>Fungi</taxon>
        <taxon>Dikarya</taxon>
        <taxon>Ascomycota</taxon>
        <taxon>Pezizomycotina</taxon>
        <taxon>Orbiliomycetes</taxon>
        <taxon>Orbiliales</taxon>
        <taxon>Orbiliaceae</taxon>
        <taxon>Arthrobotrys</taxon>
    </lineage>
</organism>
<comment type="caution">
    <text evidence="1">The sequence shown here is derived from an EMBL/GenBank/DDBJ whole genome shotgun (WGS) entry which is preliminary data.</text>
</comment>
<evidence type="ECO:0000313" key="2">
    <source>
        <dbReference type="Proteomes" id="UP001307849"/>
    </source>
</evidence>
<sequence>MPQAKLPSLLKTPPTNPENVEIVPFAGPGENPADLVGLLLISATPIHHYPLTLSFRQPRGYPRDVQIHSSVLGRFFNIEICDLLREYLSKASDVRPLKVIAAAFGSKQVEYSAPYSLRYRHLFRRKRVDEYNLIGLQLEGMNRMGWIWAEDLDRSFEEGQIKASVYIPTEIVPIIHRPRRMEKLSFEDFKKAAVLKKAANMHGGTRVVQFVLESCDKDKKEDLPADAVVELEKMLEDIEAGRKSIPSLAVEQKMDGGGGVQTLEELSDLSELSDHDSICSESVAIDIRR</sequence>
<keyword evidence="2" id="KW-1185">Reference proteome</keyword>
<name>A0AAN8N8R7_9PEZI</name>
<dbReference type="Proteomes" id="UP001307849">
    <property type="component" value="Unassembled WGS sequence"/>
</dbReference>
<accession>A0AAN8N8R7</accession>
<dbReference type="EMBL" id="JAVHJM010000005">
    <property type="protein sequence ID" value="KAK6513626.1"/>
    <property type="molecule type" value="Genomic_DNA"/>
</dbReference>
<evidence type="ECO:0000313" key="1">
    <source>
        <dbReference type="EMBL" id="KAK6513626.1"/>
    </source>
</evidence>
<gene>
    <name evidence="1" type="ORF">TWF506_008063</name>
</gene>
<reference evidence="1 2" key="1">
    <citation type="submission" date="2019-10" db="EMBL/GenBank/DDBJ databases">
        <authorList>
            <person name="Palmer J.M."/>
        </authorList>
    </citation>
    <scope>NUCLEOTIDE SEQUENCE [LARGE SCALE GENOMIC DNA]</scope>
    <source>
        <strain evidence="1 2">TWF506</strain>
    </source>
</reference>
<protein>
    <submittedName>
        <fullName evidence="1">Uncharacterized protein</fullName>
    </submittedName>
</protein>
<dbReference type="AlphaFoldDB" id="A0AAN8N8R7"/>